<dbReference type="PANTHER" id="PTHR43085:SF57">
    <property type="entry name" value="CARBOHYDRATE KINASE PFKB DOMAIN-CONTAINING PROTEIN"/>
    <property type="match status" value="1"/>
</dbReference>
<dbReference type="Pfam" id="PF00294">
    <property type="entry name" value="PfkB"/>
    <property type="match status" value="1"/>
</dbReference>
<protein>
    <submittedName>
        <fullName evidence="5">Carbohydrate kinase</fullName>
        <ecNumber evidence="5">2.7.1.-</ecNumber>
    </submittedName>
</protein>
<comment type="caution">
    <text evidence="5">The sequence shown here is derived from an EMBL/GenBank/DDBJ whole genome shotgun (WGS) entry which is preliminary data.</text>
</comment>
<dbReference type="InterPro" id="IPR002173">
    <property type="entry name" value="Carboh/pur_kinase_PfkB_CS"/>
</dbReference>
<comment type="similarity">
    <text evidence="1">Belongs to the carbohydrate kinase PfkB family.</text>
</comment>
<keyword evidence="3 5" id="KW-0418">Kinase</keyword>
<dbReference type="InterPro" id="IPR029056">
    <property type="entry name" value="Ribokinase-like"/>
</dbReference>
<proteinExistence type="inferred from homology"/>
<dbReference type="SUPFAM" id="SSF53613">
    <property type="entry name" value="Ribokinase-like"/>
    <property type="match status" value="1"/>
</dbReference>
<dbReference type="PANTHER" id="PTHR43085">
    <property type="entry name" value="HEXOKINASE FAMILY MEMBER"/>
    <property type="match status" value="1"/>
</dbReference>
<dbReference type="RefSeq" id="WP_308949906.1">
    <property type="nucleotide sequence ID" value="NZ_JARXHW010000017.1"/>
</dbReference>
<keyword evidence="6" id="KW-1185">Reference proteome</keyword>
<accession>A0ABU1AWN6</accession>
<organism evidence="5 6">
    <name type="scientific">Thalassobacterium maritimum</name>
    <dbReference type="NCBI Taxonomy" id="3041265"/>
    <lineage>
        <taxon>Bacteria</taxon>
        <taxon>Pseudomonadati</taxon>
        <taxon>Verrucomicrobiota</taxon>
        <taxon>Opitutia</taxon>
        <taxon>Puniceicoccales</taxon>
        <taxon>Coraliomargaritaceae</taxon>
        <taxon>Thalassobacterium</taxon>
    </lineage>
</organism>
<evidence type="ECO:0000256" key="1">
    <source>
        <dbReference type="ARBA" id="ARBA00010688"/>
    </source>
</evidence>
<name>A0ABU1AWN6_9BACT</name>
<dbReference type="CDD" id="cd01167">
    <property type="entry name" value="bac_FRK"/>
    <property type="match status" value="1"/>
</dbReference>
<dbReference type="EMBL" id="JARXHW010000017">
    <property type="protein sequence ID" value="MDQ8207684.1"/>
    <property type="molecule type" value="Genomic_DNA"/>
</dbReference>
<dbReference type="PROSITE" id="PS00583">
    <property type="entry name" value="PFKB_KINASES_1"/>
    <property type="match status" value="1"/>
</dbReference>
<gene>
    <name evidence="5" type="ORF">QEH52_09200</name>
</gene>
<evidence type="ECO:0000313" key="6">
    <source>
        <dbReference type="Proteomes" id="UP001225316"/>
    </source>
</evidence>
<dbReference type="EC" id="2.7.1.-" evidence="5"/>
<evidence type="ECO:0000313" key="5">
    <source>
        <dbReference type="EMBL" id="MDQ8207684.1"/>
    </source>
</evidence>
<evidence type="ECO:0000256" key="2">
    <source>
        <dbReference type="ARBA" id="ARBA00022679"/>
    </source>
</evidence>
<feature type="domain" description="Carbohydrate kinase PfkB" evidence="4">
    <location>
        <begin position="23"/>
        <end position="288"/>
    </location>
</feature>
<dbReference type="Gene3D" id="3.40.1190.20">
    <property type="match status" value="1"/>
</dbReference>
<reference evidence="5 6" key="1">
    <citation type="submission" date="2023-04" db="EMBL/GenBank/DDBJ databases">
        <title>A novel bacteria isolated from coastal sediment.</title>
        <authorList>
            <person name="Liu X.-J."/>
            <person name="Du Z.-J."/>
        </authorList>
    </citation>
    <scope>NUCLEOTIDE SEQUENCE [LARGE SCALE GENOMIC DNA]</scope>
    <source>
        <strain evidence="5 6">SDUM461003</strain>
    </source>
</reference>
<dbReference type="InterPro" id="IPR050306">
    <property type="entry name" value="PfkB_Carbo_kinase"/>
</dbReference>
<evidence type="ECO:0000259" key="4">
    <source>
        <dbReference type="Pfam" id="PF00294"/>
    </source>
</evidence>
<dbReference type="InterPro" id="IPR011611">
    <property type="entry name" value="PfkB_dom"/>
</dbReference>
<keyword evidence="2 5" id="KW-0808">Transferase</keyword>
<sequence>MNKIFTVAGIGEVLWDVFPHRARIGGAPANFAWHCSQIGAKAYPVSCIGDDDFGRRMLDELQAAGVHTNYLSTTADYPTGQAKVTFDPVGKPSYEIVLNSAWDHLELTTELQQLASQLDAVCFGSLSQRSEQSRQTIQSFLRAMPPHSLKIFDVNLRQSFHSKELLEGSLQAANILKLSDEELPVLAKYFALKGSTSEQLQQLQAQFELRLLIYTRGEHGSLLVSADAMDDAPCQPTDMVDSVGAGDSFTAAICMSLLDGMPLDQVNIFANKVASFVCSQVGATPELPSQFKLNQ</sequence>
<evidence type="ECO:0000256" key="3">
    <source>
        <dbReference type="ARBA" id="ARBA00022777"/>
    </source>
</evidence>
<dbReference type="Proteomes" id="UP001225316">
    <property type="component" value="Unassembled WGS sequence"/>
</dbReference>
<dbReference type="GO" id="GO:0016301">
    <property type="term" value="F:kinase activity"/>
    <property type="evidence" value="ECO:0007669"/>
    <property type="project" value="UniProtKB-KW"/>
</dbReference>